<dbReference type="InterPro" id="IPR052462">
    <property type="entry name" value="SLIRP/GR-RBP-like"/>
</dbReference>
<dbReference type="GO" id="GO:0003723">
    <property type="term" value="F:RNA binding"/>
    <property type="evidence" value="ECO:0007669"/>
    <property type="project" value="UniProtKB-UniRule"/>
</dbReference>
<dbReference type="SUPFAM" id="SSF54928">
    <property type="entry name" value="RNA-binding domain, RBD"/>
    <property type="match status" value="1"/>
</dbReference>
<dbReference type="Pfam" id="PF00076">
    <property type="entry name" value="RRM_1"/>
    <property type="match status" value="1"/>
</dbReference>
<dbReference type="PROSITE" id="PS50102">
    <property type="entry name" value="RRM"/>
    <property type="match status" value="1"/>
</dbReference>
<dbReference type="EMBL" id="CM018032">
    <property type="protein sequence ID" value="KAA8547912.1"/>
    <property type="molecule type" value="Genomic_DNA"/>
</dbReference>
<organism evidence="4 5">
    <name type="scientific">Nyssa sinensis</name>
    <dbReference type="NCBI Taxonomy" id="561372"/>
    <lineage>
        <taxon>Eukaryota</taxon>
        <taxon>Viridiplantae</taxon>
        <taxon>Streptophyta</taxon>
        <taxon>Embryophyta</taxon>
        <taxon>Tracheophyta</taxon>
        <taxon>Spermatophyta</taxon>
        <taxon>Magnoliopsida</taxon>
        <taxon>eudicotyledons</taxon>
        <taxon>Gunneridae</taxon>
        <taxon>Pentapetalae</taxon>
        <taxon>asterids</taxon>
        <taxon>Cornales</taxon>
        <taxon>Nyssaceae</taxon>
        <taxon>Nyssa</taxon>
    </lineage>
</organism>
<name>A0A5J5C1U2_9ASTE</name>
<protein>
    <recommendedName>
        <fullName evidence="3">RRM domain-containing protein</fullName>
    </recommendedName>
</protein>
<dbReference type="Gene3D" id="3.30.70.330">
    <property type="match status" value="1"/>
</dbReference>
<dbReference type="OrthoDB" id="439808at2759"/>
<proteinExistence type="predicted"/>
<evidence type="ECO:0000313" key="5">
    <source>
        <dbReference type="Proteomes" id="UP000325577"/>
    </source>
</evidence>
<dbReference type="AlphaFoldDB" id="A0A5J5C1U2"/>
<keyword evidence="5" id="KW-1185">Reference proteome</keyword>
<feature type="domain" description="RRM" evidence="3">
    <location>
        <begin position="22"/>
        <end position="73"/>
    </location>
</feature>
<reference evidence="4 5" key="1">
    <citation type="submission" date="2019-09" db="EMBL/GenBank/DDBJ databases">
        <title>A chromosome-level genome assembly of the Chinese tupelo Nyssa sinensis.</title>
        <authorList>
            <person name="Yang X."/>
            <person name="Kang M."/>
            <person name="Yang Y."/>
            <person name="Xiong H."/>
            <person name="Wang M."/>
            <person name="Zhang Z."/>
            <person name="Wang Z."/>
            <person name="Wu H."/>
            <person name="Ma T."/>
            <person name="Liu J."/>
            <person name="Xi Z."/>
        </authorList>
    </citation>
    <scope>NUCLEOTIDE SEQUENCE [LARGE SCALE GENOMIC DNA]</scope>
    <source>
        <strain evidence="4">J267</strain>
        <tissue evidence="4">Leaf</tissue>
    </source>
</reference>
<evidence type="ECO:0000313" key="4">
    <source>
        <dbReference type="EMBL" id="KAA8547912.1"/>
    </source>
</evidence>
<keyword evidence="1 2" id="KW-0694">RNA-binding</keyword>
<dbReference type="PANTHER" id="PTHR48027">
    <property type="entry name" value="HETEROGENEOUS NUCLEAR RIBONUCLEOPROTEIN 87F-RELATED"/>
    <property type="match status" value="1"/>
</dbReference>
<dbReference type="InterPro" id="IPR035979">
    <property type="entry name" value="RBD_domain_sf"/>
</dbReference>
<evidence type="ECO:0000256" key="2">
    <source>
        <dbReference type="PROSITE-ProRule" id="PRU00176"/>
    </source>
</evidence>
<evidence type="ECO:0000259" key="3">
    <source>
        <dbReference type="PROSITE" id="PS50102"/>
    </source>
</evidence>
<dbReference type="Proteomes" id="UP000325577">
    <property type="component" value="Linkage Group LG1"/>
</dbReference>
<evidence type="ECO:0000256" key="1">
    <source>
        <dbReference type="ARBA" id="ARBA00022884"/>
    </source>
</evidence>
<gene>
    <name evidence="4" type="ORF">F0562_004341</name>
</gene>
<sequence length="73" mass="8344">MKLELSAYNPSVYQAIRCMSSSKLFVGGLSYATDDLSLREVFSQYGEVSDARIIIDRDTGKSRGFRLYYLYVK</sequence>
<accession>A0A5J5C1U2</accession>
<dbReference type="InterPro" id="IPR000504">
    <property type="entry name" value="RRM_dom"/>
</dbReference>
<dbReference type="InterPro" id="IPR012677">
    <property type="entry name" value="Nucleotide-bd_a/b_plait_sf"/>
</dbReference>